<dbReference type="EMBL" id="CAJNOU010000391">
    <property type="protein sequence ID" value="CAF0983027.1"/>
    <property type="molecule type" value="Genomic_DNA"/>
</dbReference>
<proteinExistence type="predicted"/>
<dbReference type="Pfam" id="PF05093">
    <property type="entry name" value="CIAPIN1"/>
    <property type="match status" value="1"/>
</dbReference>
<sequence length="124" mass="13853">MESRFTINILIGSMSSDETSSLWLCQKPSFDVGYSVPLRRAGVKLIKQISTTGGGKKTWTVEDDRDDLIHDNNQKKSEVKNCDTTSSGDQKACKTCTCGLAQVFEQEKHIKAQENVCIEKYLDT</sequence>
<comment type="caution">
    <text evidence="2">The sequence shown here is derived from an EMBL/GenBank/DDBJ whole genome shotgun (WGS) entry which is preliminary data.</text>
</comment>
<gene>
    <name evidence="2" type="ORF">SEV965_LOCUS9861</name>
</gene>
<dbReference type="InterPro" id="IPR046408">
    <property type="entry name" value="CIAPIN1"/>
</dbReference>
<dbReference type="Proteomes" id="UP000663889">
    <property type="component" value="Unassembled WGS sequence"/>
</dbReference>
<reference evidence="2" key="1">
    <citation type="submission" date="2021-02" db="EMBL/GenBank/DDBJ databases">
        <authorList>
            <person name="Nowell W R."/>
        </authorList>
    </citation>
    <scope>NUCLEOTIDE SEQUENCE</scope>
</reference>
<dbReference type="AlphaFoldDB" id="A0A814FHT0"/>
<organism evidence="2 3">
    <name type="scientific">Rotaria sordida</name>
    <dbReference type="NCBI Taxonomy" id="392033"/>
    <lineage>
        <taxon>Eukaryota</taxon>
        <taxon>Metazoa</taxon>
        <taxon>Spiralia</taxon>
        <taxon>Gnathifera</taxon>
        <taxon>Rotifera</taxon>
        <taxon>Eurotatoria</taxon>
        <taxon>Bdelloidea</taxon>
        <taxon>Philodinida</taxon>
        <taxon>Philodinidae</taxon>
        <taxon>Rotaria</taxon>
    </lineage>
</organism>
<accession>A0A814FHT0</accession>
<feature type="domain" description="Anamorsin C-terminal" evidence="1">
    <location>
        <begin position="78"/>
        <end position="113"/>
    </location>
</feature>
<protein>
    <recommendedName>
        <fullName evidence="1">Anamorsin C-terminal domain-containing protein</fullName>
    </recommendedName>
</protein>
<evidence type="ECO:0000313" key="3">
    <source>
        <dbReference type="Proteomes" id="UP000663889"/>
    </source>
</evidence>
<evidence type="ECO:0000313" key="2">
    <source>
        <dbReference type="EMBL" id="CAF0983027.1"/>
    </source>
</evidence>
<name>A0A814FHT0_9BILA</name>
<evidence type="ECO:0000259" key="1">
    <source>
        <dbReference type="Pfam" id="PF05093"/>
    </source>
</evidence>